<sequence length="113" mass="13123">MRNMYQLSFHMNSKVVVVRYQQLFTLEESNILIDWFTFNCMQANPDKFQAIAVGKRTSSRNPSFDIRNANIKCDDYMHHQSTVVAVSGMRLQFCGIPFQKASEKRAILIDLRA</sequence>
<accession>A0A9D4BNX7</accession>
<reference evidence="1" key="2">
    <citation type="submission" date="2020-11" db="EMBL/GenBank/DDBJ databases">
        <authorList>
            <person name="McCartney M.A."/>
            <person name="Auch B."/>
            <person name="Kono T."/>
            <person name="Mallez S."/>
            <person name="Becker A."/>
            <person name="Gohl D.M."/>
            <person name="Silverstein K.A.T."/>
            <person name="Koren S."/>
            <person name="Bechman K.B."/>
            <person name="Herman A."/>
            <person name="Abrahante J.E."/>
            <person name="Garbe J."/>
        </authorList>
    </citation>
    <scope>NUCLEOTIDE SEQUENCE</scope>
    <source>
        <strain evidence="1">Duluth1</strain>
        <tissue evidence="1">Whole animal</tissue>
    </source>
</reference>
<dbReference type="AlphaFoldDB" id="A0A9D4BNX7"/>
<keyword evidence="2" id="KW-1185">Reference proteome</keyword>
<evidence type="ECO:0000313" key="2">
    <source>
        <dbReference type="Proteomes" id="UP000828390"/>
    </source>
</evidence>
<gene>
    <name evidence="1" type="ORF">DPMN_076725</name>
</gene>
<protein>
    <submittedName>
        <fullName evidence="1">Uncharacterized protein</fullName>
    </submittedName>
</protein>
<dbReference type="EMBL" id="JAIWYP010000015">
    <property type="protein sequence ID" value="KAH3701731.1"/>
    <property type="molecule type" value="Genomic_DNA"/>
</dbReference>
<name>A0A9D4BNX7_DREPO</name>
<proteinExistence type="predicted"/>
<evidence type="ECO:0000313" key="1">
    <source>
        <dbReference type="EMBL" id="KAH3701731.1"/>
    </source>
</evidence>
<comment type="caution">
    <text evidence="1">The sequence shown here is derived from an EMBL/GenBank/DDBJ whole genome shotgun (WGS) entry which is preliminary data.</text>
</comment>
<dbReference type="Proteomes" id="UP000828390">
    <property type="component" value="Unassembled WGS sequence"/>
</dbReference>
<reference evidence="1" key="1">
    <citation type="journal article" date="2019" name="bioRxiv">
        <title>The Genome of the Zebra Mussel, Dreissena polymorpha: A Resource for Invasive Species Research.</title>
        <authorList>
            <person name="McCartney M.A."/>
            <person name="Auch B."/>
            <person name="Kono T."/>
            <person name="Mallez S."/>
            <person name="Zhang Y."/>
            <person name="Obille A."/>
            <person name="Becker A."/>
            <person name="Abrahante J.E."/>
            <person name="Garbe J."/>
            <person name="Badalamenti J.P."/>
            <person name="Herman A."/>
            <person name="Mangelson H."/>
            <person name="Liachko I."/>
            <person name="Sullivan S."/>
            <person name="Sone E.D."/>
            <person name="Koren S."/>
            <person name="Silverstein K.A.T."/>
            <person name="Beckman K.B."/>
            <person name="Gohl D.M."/>
        </authorList>
    </citation>
    <scope>NUCLEOTIDE SEQUENCE</scope>
    <source>
        <strain evidence="1">Duluth1</strain>
        <tissue evidence="1">Whole animal</tissue>
    </source>
</reference>
<organism evidence="1 2">
    <name type="scientific">Dreissena polymorpha</name>
    <name type="common">Zebra mussel</name>
    <name type="synonym">Mytilus polymorpha</name>
    <dbReference type="NCBI Taxonomy" id="45954"/>
    <lineage>
        <taxon>Eukaryota</taxon>
        <taxon>Metazoa</taxon>
        <taxon>Spiralia</taxon>
        <taxon>Lophotrochozoa</taxon>
        <taxon>Mollusca</taxon>
        <taxon>Bivalvia</taxon>
        <taxon>Autobranchia</taxon>
        <taxon>Heteroconchia</taxon>
        <taxon>Euheterodonta</taxon>
        <taxon>Imparidentia</taxon>
        <taxon>Neoheterodontei</taxon>
        <taxon>Myida</taxon>
        <taxon>Dreissenoidea</taxon>
        <taxon>Dreissenidae</taxon>
        <taxon>Dreissena</taxon>
    </lineage>
</organism>